<reference evidence="2 3" key="1">
    <citation type="submission" date="2015-09" db="EMBL/GenBank/DDBJ databases">
        <title>Genome announcement of multiple Pseudomonas syringae strains.</title>
        <authorList>
            <person name="Thakur S."/>
            <person name="Wang P.W."/>
            <person name="Gong Y."/>
            <person name="Weir B.S."/>
            <person name="Guttman D.S."/>
        </authorList>
    </citation>
    <scope>NUCLEOTIDE SEQUENCE [LARGE SCALE GENOMIC DNA]</scope>
    <source>
        <strain evidence="2 3">ICMP4091</strain>
    </source>
</reference>
<evidence type="ECO:0000313" key="3">
    <source>
        <dbReference type="Proteomes" id="UP000050474"/>
    </source>
</evidence>
<dbReference type="EMBL" id="LJRM01000154">
    <property type="protein sequence ID" value="KPY82944.1"/>
    <property type="molecule type" value="Genomic_DNA"/>
</dbReference>
<accession>A0A0N8T2J2</accession>
<feature type="transmembrane region" description="Helical" evidence="1">
    <location>
        <begin position="12"/>
        <end position="32"/>
    </location>
</feature>
<feature type="transmembrane region" description="Helical" evidence="1">
    <location>
        <begin position="38"/>
        <end position="56"/>
    </location>
</feature>
<comment type="caution">
    <text evidence="2">The sequence shown here is derived from an EMBL/GenBank/DDBJ whole genome shotgun (WGS) entry which is preliminary data.</text>
</comment>
<keyword evidence="1" id="KW-0812">Transmembrane</keyword>
<organism evidence="2 3">
    <name type="scientific">Pseudomonas syringae pv. tagetis</name>
    <dbReference type="NCBI Taxonomy" id="129140"/>
    <lineage>
        <taxon>Bacteria</taxon>
        <taxon>Pseudomonadati</taxon>
        <taxon>Pseudomonadota</taxon>
        <taxon>Gammaproteobacteria</taxon>
        <taxon>Pseudomonadales</taxon>
        <taxon>Pseudomonadaceae</taxon>
        <taxon>Pseudomonas</taxon>
    </lineage>
</organism>
<proteinExistence type="predicted"/>
<sequence length="107" mass="12280">MDMLQSKVFKYSRWDIACCLVIPFQISVYALLAYYYQSMSLLALLGMIPVLFALSLQNAGANHNHYHTPFFRIRWMNTLTRMGFSATEAPKTPYNIGHGIHHATHQS</sequence>
<dbReference type="AlphaFoldDB" id="A0A0N8T2J2"/>
<name>A0A0N8T2J2_9PSED</name>
<evidence type="ECO:0000313" key="2">
    <source>
        <dbReference type="EMBL" id="KPY82944.1"/>
    </source>
</evidence>
<keyword evidence="1" id="KW-1133">Transmembrane helix</keyword>
<evidence type="ECO:0000256" key="1">
    <source>
        <dbReference type="SAM" id="Phobius"/>
    </source>
</evidence>
<dbReference type="PATRIC" id="fig|129140.3.peg.1917"/>
<dbReference type="STRING" id="129140.ALO44_01477"/>
<protein>
    <submittedName>
        <fullName evidence="2">Putative Fatty acid desaturase</fullName>
    </submittedName>
</protein>
<gene>
    <name evidence="2" type="ORF">ALO44_01477</name>
</gene>
<dbReference type="Proteomes" id="UP000050474">
    <property type="component" value="Unassembled WGS sequence"/>
</dbReference>
<keyword evidence="1" id="KW-0472">Membrane</keyword>